<dbReference type="AlphaFoldDB" id="A0A1M5TPK0"/>
<feature type="region of interest" description="Disordered" evidence="1">
    <location>
        <begin position="1"/>
        <end position="21"/>
    </location>
</feature>
<dbReference type="PANTHER" id="PTHR30032">
    <property type="entry name" value="N-ACETYLMURAMOYL-L-ALANINE AMIDASE-RELATED"/>
    <property type="match status" value="1"/>
</dbReference>
<dbReference type="CDD" id="cd02696">
    <property type="entry name" value="MurNAc-LAA"/>
    <property type="match status" value="1"/>
</dbReference>
<proteinExistence type="predicted"/>
<reference evidence="4" key="1">
    <citation type="submission" date="2016-11" db="EMBL/GenBank/DDBJ databases">
        <authorList>
            <person name="Varghese N."/>
            <person name="Submissions S."/>
        </authorList>
    </citation>
    <scope>NUCLEOTIDE SEQUENCE [LARGE SCALE GENOMIC DNA]</scope>
    <source>
        <strain evidence="4">DSM 2635</strain>
    </source>
</reference>
<accession>A0A1M5TPK0</accession>
<feature type="domain" description="MurNAc-LAA" evidence="2">
    <location>
        <begin position="65"/>
        <end position="168"/>
    </location>
</feature>
<feature type="non-terminal residue" evidence="3">
    <location>
        <position position="245"/>
    </location>
</feature>
<evidence type="ECO:0000259" key="2">
    <source>
        <dbReference type="SMART" id="SM00646"/>
    </source>
</evidence>
<evidence type="ECO:0000313" key="4">
    <source>
        <dbReference type="Proteomes" id="UP000243255"/>
    </source>
</evidence>
<dbReference type="InterPro" id="IPR051922">
    <property type="entry name" value="Bact_Sporulation_Assoc"/>
</dbReference>
<evidence type="ECO:0000313" key="3">
    <source>
        <dbReference type="EMBL" id="SHH52608.1"/>
    </source>
</evidence>
<dbReference type="RefSeq" id="WP_073127855.1">
    <property type="nucleotide sequence ID" value="NZ_FQWX01000069.1"/>
</dbReference>
<dbReference type="SMART" id="SM00646">
    <property type="entry name" value="Ami_3"/>
    <property type="match status" value="1"/>
</dbReference>
<dbReference type="PANTHER" id="PTHR30032:SF1">
    <property type="entry name" value="N-ACETYLMURAMOYL-L-ALANINE AMIDASE LYTC"/>
    <property type="match status" value="1"/>
</dbReference>
<name>A0A1M5TPK0_9FIRM</name>
<protein>
    <submittedName>
        <fullName evidence="3">N-acetylmuramoyl-L-alanine amidase</fullName>
    </submittedName>
</protein>
<dbReference type="GO" id="GO:0009253">
    <property type="term" value="P:peptidoglycan catabolic process"/>
    <property type="evidence" value="ECO:0007669"/>
    <property type="project" value="InterPro"/>
</dbReference>
<dbReference type="Gene3D" id="3.40.50.12090">
    <property type="match status" value="1"/>
</dbReference>
<organism evidence="3 4">
    <name type="scientific">Asaccharospora irregularis DSM 2635</name>
    <dbReference type="NCBI Taxonomy" id="1121321"/>
    <lineage>
        <taxon>Bacteria</taxon>
        <taxon>Bacillati</taxon>
        <taxon>Bacillota</taxon>
        <taxon>Clostridia</taxon>
        <taxon>Peptostreptococcales</taxon>
        <taxon>Peptostreptococcaceae</taxon>
        <taxon>Asaccharospora</taxon>
    </lineage>
</organism>
<dbReference type="InterPro" id="IPR002508">
    <property type="entry name" value="MurNAc-LAA_cat"/>
</dbReference>
<evidence type="ECO:0000256" key="1">
    <source>
        <dbReference type="SAM" id="MobiDB-lite"/>
    </source>
</evidence>
<dbReference type="OrthoDB" id="5344211at2"/>
<sequence length="245" mass="26637">MLVGINCGHTESGPGSGAVGIINESRETRRVGYELIKKLNEKGISTVDCTIDKAPTQARYLARTVEKANSYNLDYFISIHFNSGGGKGVEVYTDDGEKTEKAVRVCDNIASLGFINRGIKNGSGLYVIRRTKAKAMLIEVCFVDSSDAYLYLKVGSEKIAEAIANAIANEPIKDTGNVDNGIKGEGSGYDMKKIVLYKGDIDSLPAVIVSQKYKCPMMKEKDFEESGLRADEIIVLGGKPDSNRY</sequence>
<dbReference type="GO" id="GO:0008745">
    <property type="term" value="F:N-acetylmuramoyl-L-alanine amidase activity"/>
    <property type="evidence" value="ECO:0007669"/>
    <property type="project" value="InterPro"/>
</dbReference>
<keyword evidence="4" id="KW-1185">Reference proteome</keyword>
<dbReference type="EMBL" id="FQWX01000069">
    <property type="protein sequence ID" value="SHH52608.1"/>
    <property type="molecule type" value="Genomic_DNA"/>
</dbReference>
<dbReference type="STRING" id="1121321.SAMN04488530_1691"/>
<dbReference type="Proteomes" id="UP000243255">
    <property type="component" value="Unassembled WGS sequence"/>
</dbReference>
<dbReference type="Pfam" id="PF01520">
    <property type="entry name" value="Amidase_3"/>
    <property type="match status" value="1"/>
</dbReference>
<dbReference type="SUPFAM" id="SSF53187">
    <property type="entry name" value="Zn-dependent exopeptidases"/>
    <property type="match status" value="1"/>
</dbReference>
<gene>
    <name evidence="3" type="ORF">SAMN04488530_1691</name>
</gene>
<dbReference type="Gene3D" id="3.40.630.40">
    <property type="entry name" value="Zn-dependent exopeptidases"/>
    <property type="match status" value="1"/>
</dbReference>